<dbReference type="InterPro" id="IPR045865">
    <property type="entry name" value="ACT-like_dom_sf"/>
</dbReference>
<dbReference type="InterPro" id="IPR006674">
    <property type="entry name" value="HD_domain"/>
</dbReference>
<evidence type="ECO:0000256" key="4">
    <source>
        <dbReference type="ARBA" id="ARBA00022801"/>
    </source>
</evidence>
<dbReference type="SUPFAM" id="SSF55021">
    <property type="entry name" value="ACT-like"/>
    <property type="match status" value="2"/>
</dbReference>
<protein>
    <recommendedName>
        <fullName evidence="7">Bifunctional uridylyltransferase/uridylyl-removing enzyme</fullName>
        <shortName evidence="7">UTase/UR</shortName>
    </recommendedName>
    <alternativeName>
        <fullName evidence="7">Bifunctional [protein-PII] modification enzyme</fullName>
    </alternativeName>
    <alternativeName>
        <fullName evidence="7">Bifunctional nitrogen sensor protein</fullName>
    </alternativeName>
    <domain>
        <recommendedName>
            <fullName evidence="7">[Protein-PII] uridylyltransferase</fullName>
            <shortName evidence="7">PII uridylyltransferase</shortName>
            <shortName evidence="7">UTase</shortName>
            <ecNumber evidence="7">2.7.7.59</ecNumber>
        </recommendedName>
    </domain>
    <domain>
        <recommendedName>
            <fullName evidence="7">[Protein-PII]-UMP uridylyl-removing enzyme</fullName>
            <shortName evidence="7">UR</shortName>
            <ecNumber evidence="7">3.1.4.-</ecNumber>
        </recommendedName>
    </domain>
</protein>
<feature type="domain" description="ACT" evidence="8">
    <location>
        <begin position="672"/>
        <end position="742"/>
    </location>
</feature>
<dbReference type="EC" id="2.7.7.59" evidence="7"/>
<dbReference type="CDD" id="cd00077">
    <property type="entry name" value="HDc"/>
    <property type="match status" value="1"/>
</dbReference>
<evidence type="ECO:0000256" key="6">
    <source>
        <dbReference type="ARBA" id="ARBA00023268"/>
    </source>
</evidence>
<dbReference type="Gene3D" id="1.10.3090.10">
    <property type="entry name" value="cca-adding enzyme, domain 2"/>
    <property type="match status" value="1"/>
</dbReference>
<comment type="domain">
    <text evidence="7">Has four distinct domains: an N-terminal nucleotidyltransferase (NT) domain responsible for UTase activity, a central HD domain that encodes UR activity, and two C-terminal ACT domains that seem to have a role in glutamine sensing.</text>
</comment>
<evidence type="ECO:0000256" key="2">
    <source>
        <dbReference type="ARBA" id="ARBA00022695"/>
    </source>
</evidence>
<dbReference type="InterPro" id="IPR043519">
    <property type="entry name" value="NT_sf"/>
</dbReference>
<dbReference type="RefSeq" id="WP_346151496.1">
    <property type="nucleotide sequence ID" value="NZ_BAAATE010000020.1"/>
</dbReference>
<dbReference type="Proteomes" id="UP001501666">
    <property type="component" value="Unassembled WGS sequence"/>
</dbReference>
<evidence type="ECO:0000259" key="8">
    <source>
        <dbReference type="PROSITE" id="PS51671"/>
    </source>
</evidence>
<dbReference type="SMART" id="SM00471">
    <property type="entry name" value="HDc"/>
    <property type="match status" value="1"/>
</dbReference>
<evidence type="ECO:0000313" key="11">
    <source>
        <dbReference type="Proteomes" id="UP001501666"/>
    </source>
</evidence>
<keyword evidence="4 7" id="KW-0378">Hydrolase</keyword>
<proteinExistence type="inferred from homology"/>
<comment type="catalytic activity">
    <reaction evidence="7">
        <text>[protein-PII]-uridylyl-L-tyrosine + H2O = [protein-PII]-L-tyrosine + UMP + H(+)</text>
        <dbReference type="Rhea" id="RHEA:48600"/>
        <dbReference type="Rhea" id="RHEA-COMP:12147"/>
        <dbReference type="Rhea" id="RHEA-COMP:12148"/>
        <dbReference type="ChEBI" id="CHEBI:15377"/>
        <dbReference type="ChEBI" id="CHEBI:15378"/>
        <dbReference type="ChEBI" id="CHEBI:46858"/>
        <dbReference type="ChEBI" id="CHEBI:57865"/>
        <dbReference type="ChEBI" id="CHEBI:90602"/>
    </reaction>
</comment>
<gene>
    <name evidence="7" type="primary">glnD</name>
    <name evidence="10" type="ORF">GCM10010412_063770</name>
</gene>
<dbReference type="Pfam" id="PF01909">
    <property type="entry name" value="NTP_transf_2"/>
    <property type="match status" value="1"/>
</dbReference>
<organism evidence="10 11">
    <name type="scientific">Nonomuraea recticatena</name>
    <dbReference type="NCBI Taxonomy" id="46178"/>
    <lineage>
        <taxon>Bacteria</taxon>
        <taxon>Bacillati</taxon>
        <taxon>Actinomycetota</taxon>
        <taxon>Actinomycetes</taxon>
        <taxon>Streptosporangiales</taxon>
        <taxon>Streptosporangiaceae</taxon>
        <taxon>Nonomuraea</taxon>
    </lineage>
</organism>
<dbReference type="PROSITE" id="PS51831">
    <property type="entry name" value="HD"/>
    <property type="match status" value="1"/>
</dbReference>
<keyword evidence="11" id="KW-1185">Reference proteome</keyword>
<dbReference type="Pfam" id="PF01966">
    <property type="entry name" value="HD"/>
    <property type="match status" value="1"/>
</dbReference>
<feature type="region of interest" description="Uridylyltransferase" evidence="7">
    <location>
        <begin position="1"/>
        <end position="277"/>
    </location>
</feature>
<dbReference type="EMBL" id="BAAATE010000020">
    <property type="protein sequence ID" value="GAA2679857.1"/>
    <property type="molecule type" value="Genomic_DNA"/>
</dbReference>
<dbReference type="InterPro" id="IPR010043">
    <property type="entry name" value="UTase/UR"/>
</dbReference>
<dbReference type="Pfam" id="PF08335">
    <property type="entry name" value="GlnD_UR_UTase"/>
    <property type="match status" value="2"/>
</dbReference>
<dbReference type="CDD" id="cd05401">
    <property type="entry name" value="NT_GlnE_GlnD_like"/>
    <property type="match status" value="1"/>
</dbReference>
<dbReference type="SUPFAM" id="SSF81593">
    <property type="entry name" value="Nucleotidyltransferase substrate binding subunit/domain"/>
    <property type="match status" value="1"/>
</dbReference>
<keyword evidence="3" id="KW-0677">Repeat</keyword>
<keyword evidence="5 7" id="KW-0460">Magnesium</keyword>
<dbReference type="SUPFAM" id="SSF109604">
    <property type="entry name" value="HD-domain/PDEase-like"/>
    <property type="match status" value="1"/>
</dbReference>
<evidence type="ECO:0000256" key="7">
    <source>
        <dbReference type="HAMAP-Rule" id="MF_00277"/>
    </source>
</evidence>
<feature type="domain" description="ACT" evidence="8">
    <location>
        <begin position="566"/>
        <end position="644"/>
    </location>
</feature>
<comment type="similarity">
    <text evidence="7">Belongs to the GlnD family.</text>
</comment>
<dbReference type="SUPFAM" id="SSF81301">
    <property type="entry name" value="Nucleotidyltransferase"/>
    <property type="match status" value="1"/>
</dbReference>
<evidence type="ECO:0000259" key="9">
    <source>
        <dbReference type="PROSITE" id="PS51831"/>
    </source>
</evidence>
<evidence type="ECO:0000256" key="1">
    <source>
        <dbReference type="ARBA" id="ARBA00022679"/>
    </source>
</evidence>
<comment type="activity regulation">
    <text evidence="7">Uridylyltransferase (UTase) activity is inhibited by glutamine, while glutamine activates uridylyl-removing (UR) activity.</text>
</comment>
<evidence type="ECO:0000313" key="10">
    <source>
        <dbReference type="EMBL" id="GAA2679857.1"/>
    </source>
</evidence>
<comment type="caution">
    <text evidence="10">The sequence shown here is derived from an EMBL/GenBank/DDBJ whole genome shotgun (WGS) entry which is preliminary data.</text>
</comment>
<dbReference type="PANTHER" id="PTHR47320">
    <property type="entry name" value="BIFUNCTIONAL URIDYLYLTRANSFERASE/URIDYLYL-REMOVING ENZYME"/>
    <property type="match status" value="1"/>
</dbReference>
<feature type="domain" description="HD" evidence="9">
    <location>
        <begin position="392"/>
        <end position="515"/>
    </location>
</feature>
<keyword evidence="1 7" id="KW-0808">Transferase</keyword>
<dbReference type="HAMAP" id="MF_00277">
    <property type="entry name" value="PII_uridylyl_transf"/>
    <property type="match status" value="1"/>
</dbReference>
<sequence length="742" mass="79641">MRADARSFASARKERVADTDRWLKDLLRTASPGGEGVALVAVGSLGRGELAPGSDLDLVLLHDGGEDIARIADRIWYPIWDSGIGLDHSVRTVDEAVKVAREDLKAVLSLIQARHVAGDPELTRRAREAVLAEWRADSRRRLAELREAADKRAESTGELAFLLEPDLKDGRGGLRDVQAMQAVAAAWVASAPGPRVREAYELILDVRHALHVVTARGADRLVLQEQDAVAGTLGLLDAEALMRRLAEAGRTISHAFDATWRTVDRLLSGPVPRGRRPLADGVVEHAGEVVLARGVNPRTDPVLVLRAAAAAAESGLPLAPATVSMLASQSPPMPVPWPDEARDALVALLGAGRAAVPVWEELDQAGILVRLLPDWERVRHRPQRNPIHRFTVDRHLIEAAANAASYTREVSRPDLLLIGALLHDIGKGWPGDHSATGEVVVRDIGLRLGLSSQDVEVLATVVRHHLLLPETATRRDLDDPVTIEKVAGAVGSREVLELLAALAVADGHATGPAAWNSWKASLVADLVRRVRRALSGSPLPPPPSLSPAQAVLARHGGGAIRVNGTNVTVVAPDRPGLLWRAAGVLAAHRMVVRSASAASASSTAVIEFSVVPEYGTPPDPATLEADLRLVLAGRLDIEQRLARRIRSVRPARVPVAPPRVTLLEEESATATVVEVRAHDRPGLLWRIGRSFGECGLDVKAARVETLGAEAVDVFYVVDRAGRPLSDDAQRTQVRDHVLAALR</sequence>
<dbReference type="PANTHER" id="PTHR47320:SF1">
    <property type="entry name" value="BIFUNCTIONAL URIDYLYLTRANSFERASE_URIDYLYL-REMOVING ENZYME"/>
    <property type="match status" value="1"/>
</dbReference>
<comment type="cofactor">
    <cofactor evidence="7">
        <name>Mg(2+)</name>
        <dbReference type="ChEBI" id="CHEBI:18420"/>
    </cofactor>
</comment>
<dbReference type="CDD" id="cd04899">
    <property type="entry name" value="ACT_ACR-UUR-like_2"/>
    <property type="match status" value="1"/>
</dbReference>
<evidence type="ECO:0000256" key="5">
    <source>
        <dbReference type="ARBA" id="ARBA00022842"/>
    </source>
</evidence>
<comment type="caution">
    <text evidence="7">Lacks conserved residue(s) required for the propagation of feature annotation.</text>
</comment>
<keyword evidence="6 7" id="KW-0511">Multifunctional enzyme</keyword>
<comment type="function">
    <text evidence="7">Modifies, by uridylylation and deuridylylation, the PII regulatory proteins (GlnB and homologs), in response to the nitrogen status of the cell that GlnD senses through the glutamine level. Under low glutamine levels, catalyzes the conversion of the PII proteins and UTP to PII-UMP and PPi, while under higher glutamine levels, GlnD hydrolyzes PII-UMP to PII and UMP (deuridylylation). Thus, controls uridylylation state and activity of the PII proteins, and plays an important role in the regulation of nitrogen metabolism.</text>
</comment>
<keyword evidence="2 7" id="KW-0548">Nucleotidyltransferase</keyword>
<accession>A0ABN3SMJ7</accession>
<dbReference type="NCBIfam" id="NF002895">
    <property type="entry name" value="PRK03381.1"/>
    <property type="match status" value="1"/>
</dbReference>
<dbReference type="InterPro" id="IPR013546">
    <property type="entry name" value="PII_UdlTrfase/GS_AdlTrfase"/>
</dbReference>
<dbReference type="InterPro" id="IPR002912">
    <property type="entry name" value="ACT_dom"/>
</dbReference>
<name>A0ABN3SMJ7_9ACTN</name>
<comment type="catalytic activity">
    <reaction evidence="7">
        <text>[protein-PII]-L-tyrosine + UTP = [protein-PII]-uridylyl-L-tyrosine + diphosphate</text>
        <dbReference type="Rhea" id="RHEA:13673"/>
        <dbReference type="Rhea" id="RHEA-COMP:12147"/>
        <dbReference type="Rhea" id="RHEA-COMP:12148"/>
        <dbReference type="ChEBI" id="CHEBI:33019"/>
        <dbReference type="ChEBI" id="CHEBI:46398"/>
        <dbReference type="ChEBI" id="CHEBI:46858"/>
        <dbReference type="ChEBI" id="CHEBI:90602"/>
        <dbReference type="EC" id="2.7.7.59"/>
    </reaction>
</comment>
<dbReference type="PROSITE" id="PS51671">
    <property type="entry name" value="ACT"/>
    <property type="match status" value="2"/>
</dbReference>
<dbReference type="NCBIfam" id="TIGR01693">
    <property type="entry name" value="UTase_glnD"/>
    <property type="match status" value="1"/>
</dbReference>
<reference evidence="10 11" key="1">
    <citation type="journal article" date="2019" name="Int. J. Syst. Evol. Microbiol.">
        <title>The Global Catalogue of Microorganisms (GCM) 10K type strain sequencing project: providing services to taxonomists for standard genome sequencing and annotation.</title>
        <authorList>
            <consortium name="The Broad Institute Genomics Platform"/>
            <consortium name="The Broad Institute Genome Sequencing Center for Infectious Disease"/>
            <person name="Wu L."/>
            <person name="Ma J."/>
        </authorList>
    </citation>
    <scope>NUCLEOTIDE SEQUENCE [LARGE SCALE GENOMIC DNA]</scope>
    <source>
        <strain evidence="10 11">JCM 6835</strain>
    </source>
</reference>
<dbReference type="InterPro" id="IPR002934">
    <property type="entry name" value="Polymerase_NTP_transf_dom"/>
</dbReference>
<dbReference type="GO" id="GO:0016779">
    <property type="term" value="F:nucleotidyltransferase activity"/>
    <property type="evidence" value="ECO:0007669"/>
    <property type="project" value="UniProtKB-KW"/>
</dbReference>
<evidence type="ECO:0000256" key="3">
    <source>
        <dbReference type="ARBA" id="ARBA00022737"/>
    </source>
</evidence>
<dbReference type="EC" id="3.1.4.-" evidence="7"/>
<dbReference type="InterPro" id="IPR003607">
    <property type="entry name" value="HD/PDEase_dom"/>
</dbReference>